<evidence type="ECO:0000313" key="2">
    <source>
        <dbReference type="EMBL" id="EYC16215.1"/>
    </source>
</evidence>
<proteinExistence type="predicted"/>
<dbReference type="EMBL" id="JARK01001370">
    <property type="protein sequence ID" value="EYC16215.1"/>
    <property type="molecule type" value="Genomic_DNA"/>
</dbReference>
<dbReference type="AlphaFoldDB" id="A0A016UM03"/>
<organism evidence="2 3">
    <name type="scientific">Ancylostoma ceylanicum</name>
    <dbReference type="NCBI Taxonomy" id="53326"/>
    <lineage>
        <taxon>Eukaryota</taxon>
        <taxon>Metazoa</taxon>
        <taxon>Ecdysozoa</taxon>
        <taxon>Nematoda</taxon>
        <taxon>Chromadorea</taxon>
        <taxon>Rhabditida</taxon>
        <taxon>Rhabditina</taxon>
        <taxon>Rhabditomorpha</taxon>
        <taxon>Strongyloidea</taxon>
        <taxon>Ancylostomatidae</taxon>
        <taxon>Ancylostomatinae</taxon>
        <taxon>Ancylostoma</taxon>
    </lineage>
</organism>
<dbReference type="PRINTS" id="PR01345">
    <property type="entry name" value="CERVTRCPTASE"/>
</dbReference>
<dbReference type="PROSITE" id="PS50878">
    <property type="entry name" value="RT_POL"/>
    <property type="match status" value="1"/>
</dbReference>
<evidence type="ECO:0000313" key="3">
    <source>
        <dbReference type="Proteomes" id="UP000024635"/>
    </source>
</evidence>
<dbReference type="InterPro" id="IPR043502">
    <property type="entry name" value="DNA/RNA_pol_sf"/>
</dbReference>
<evidence type="ECO:0000259" key="1">
    <source>
        <dbReference type="PROSITE" id="PS50878"/>
    </source>
</evidence>
<protein>
    <recommendedName>
        <fullName evidence="1">Reverse transcriptase domain-containing protein</fullName>
    </recommendedName>
</protein>
<dbReference type="SUPFAM" id="SSF56672">
    <property type="entry name" value="DNA/RNA polymerases"/>
    <property type="match status" value="1"/>
</dbReference>
<dbReference type="PANTHER" id="PTHR33332">
    <property type="entry name" value="REVERSE TRANSCRIPTASE DOMAIN-CONTAINING PROTEIN"/>
    <property type="match status" value="1"/>
</dbReference>
<dbReference type="Pfam" id="PF00078">
    <property type="entry name" value="RVT_1"/>
    <property type="match status" value="1"/>
</dbReference>
<reference evidence="3" key="1">
    <citation type="journal article" date="2015" name="Nat. Genet.">
        <title>The genome and transcriptome of the zoonotic hookworm Ancylostoma ceylanicum identify infection-specific gene families.</title>
        <authorList>
            <person name="Schwarz E.M."/>
            <person name="Hu Y."/>
            <person name="Antoshechkin I."/>
            <person name="Miller M.M."/>
            <person name="Sternberg P.W."/>
            <person name="Aroian R.V."/>
        </authorList>
    </citation>
    <scope>NUCLEOTIDE SEQUENCE</scope>
    <source>
        <strain evidence="3">HY135</strain>
    </source>
</reference>
<dbReference type="OrthoDB" id="411871at2759"/>
<comment type="caution">
    <text evidence="2">The sequence shown here is derived from an EMBL/GenBank/DDBJ whole genome shotgun (WGS) entry which is preliminary data.</text>
</comment>
<dbReference type="InterPro" id="IPR000477">
    <property type="entry name" value="RT_dom"/>
</dbReference>
<gene>
    <name evidence="2" type="primary">Acey_s0034.g2863</name>
    <name evidence="2" type="ORF">Y032_0034g2863</name>
</gene>
<sequence length="531" mass="61158">MQSCTNLFFHPYDVSNYLKRLKPSLTETYDGIPQIVYRKCATSLAKPLTHIFNISMLLGEVPTTWKHAIVTAIPKNGRAKSAPEFRPISLTPTPVKVMERIIRDKISLWLERFHVIPSEQHGFCSGASTTTNVTDSVHDWNSALNKGCTIDIIYVDLSKAFDKVCHNVLISKLEHIGIRGKLLEWIRSYLNNRQMTVRVGNDFSRSYPCSSGVPQGGALSPLLFLVYTLDLPHVLKTSPHVKVQLYADDIKIYGMYTRENFLEVHSALSSSLEKMANWASTWNLPINFEKTFVLHLGDLTPTPYSVNNTILKFCQSAKDLGVLVDKQLKFSDHIDNVVSEAYSVLFTIFRNVHCCNAKILQRLYQAYVVPHLEYCSQAWSPTSSKEVVKIEKVQRTFTRLLLYRINSGSVPYALPNYGDRLRILGLRTLKFRRVIADLVFCFRILRKELKLNASRYWVFRPASARNGRFNLSYPRIEKRNYTHMFNSLFCRTARWFQLLPPEVLQSENSKLFKSRLKRLELLRLLNIDDCC</sequence>
<feature type="domain" description="Reverse transcriptase" evidence="1">
    <location>
        <begin position="54"/>
        <end position="311"/>
    </location>
</feature>
<dbReference type="Proteomes" id="UP000024635">
    <property type="component" value="Unassembled WGS sequence"/>
</dbReference>
<keyword evidence="3" id="KW-1185">Reference proteome</keyword>
<dbReference type="CDD" id="cd01650">
    <property type="entry name" value="RT_nLTR_like"/>
    <property type="match status" value="1"/>
</dbReference>
<accession>A0A016UM03</accession>
<name>A0A016UM03_9BILA</name>